<keyword evidence="3" id="KW-0862">Zinc</keyword>
<sequence length="125" mass="14329">MKKFGFMTVNPIDWNIFSVKRSGKKWIVDLARKTCTYNKFQMDQLPCSHALAAARDFTSLCADYYKRQTFIDAYSVPIISVGHPSTWVVPYDITKWVVLNPISRRQIGRPRAGRHVSSSERTIGS</sequence>
<evidence type="ECO:0000256" key="1">
    <source>
        <dbReference type="ARBA" id="ARBA00022723"/>
    </source>
</evidence>
<keyword evidence="2" id="KW-0863">Zinc-finger</keyword>
<protein>
    <recommendedName>
        <fullName evidence="4">Zinc finger PMZ-type domain-containing protein</fullName>
    </recommendedName>
</protein>
<dbReference type="GO" id="GO:0008270">
    <property type="term" value="F:zinc ion binding"/>
    <property type="evidence" value="ECO:0007669"/>
    <property type="project" value="UniProtKB-KW"/>
</dbReference>
<dbReference type="SMART" id="SM00575">
    <property type="entry name" value="ZnF_PMZ"/>
    <property type="match status" value="1"/>
</dbReference>
<keyword evidence="1" id="KW-0479">Metal-binding</keyword>
<dbReference type="EMBL" id="JANJYI010000006">
    <property type="protein sequence ID" value="KAK2645146.1"/>
    <property type="molecule type" value="Genomic_DNA"/>
</dbReference>
<evidence type="ECO:0000256" key="2">
    <source>
        <dbReference type="ARBA" id="ARBA00022771"/>
    </source>
</evidence>
<feature type="domain" description="Zinc finger PMZ-type" evidence="4">
    <location>
        <begin position="33"/>
        <end position="60"/>
    </location>
</feature>
<evidence type="ECO:0000256" key="3">
    <source>
        <dbReference type="ARBA" id="ARBA00022833"/>
    </source>
</evidence>
<dbReference type="Proteomes" id="UP001280121">
    <property type="component" value="Unassembled WGS sequence"/>
</dbReference>
<keyword evidence="6" id="KW-1185">Reference proteome</keyword>
<dbReference type="AlphaFoldDB" id="A0AAD9TZK1"/>
<name>A0AAD9TZK1_9ROSI</name>
<evidence type="ECO:0000313" key="5">
    <source>
        <dbReference type="EMBL" id="KAK2645146.1"/>
    </source>
</evidence>
<comment type="caution">
    <text evidence="5">The sequence shown here is derived from an EMBL/GenBank/DDBJ whole genome shotgun (WGS) entry which is preliminary data.</text>
</comment>
<dbReference type="Pfam" id="PF04434">
    <property type="entry name" value="SWIM"/>
    <property type="match status" value="1"/>
</dbReference>
<reference evidence="5" key="1">
    <citation type="journal article" date="2023" name="Plant J.">
        <title>Genome sequences and population genomics provide insights into the demographic history, inbreeding, and mutation load of two 'living fossil' tree species of Dipteronia.</title>
        <authorList>
            <person name="Feng Y."/>
            <person name="Comes H.P."/>
            <person name="Chen J."/>
            <person name="Zhu S."/>
            <person name="Lu R."/>
            <person name="Zhang X."/>
            <person name="Li P."/>
            <person name="Qiu J."/>
            <person name="Olsen K.M."/>
            <person name="Qiu Y."/>
        </authorList>
    </citation>
    <scope>NUCLEOTIDE SEQUENCE</scope>
    <source>
        <strain evidence="5">KIB01</strain>
    </source>
</reference>
<organism evidence="5 6">
    <name type="scientific">Dipteronia dyeriana</name>
    <dbReference type="NCBI Taxonomy" id="168575"/>
    <lineage>
        <taxon>Eukaryota</taxon>
        <taxon>Viridiplantae</taxon>
        <taxon>Streptophyta</taxon>
        <taxon>Embryophyta</taxon>
        <taxon>Tracheophyta</taxon>
        <taxon>Spermatophyta</taxon>
        <taxon>Magnoliopsida</taxon>
        <taxon>eudicotyledons</taxon>
        <taxon>Gunneridae</taxon>
        <taxon>Pentapetalae</taxon>
        <taxon>rosids</taxon>
        <taxon>malvids</taxon>
        <taxon>Sapindales</taxon>
        <taxon>Sapindaceae</taxon>
        <taxon>Hippocastanoideae</taxon>
        <taxon>Acereae</taxon>
        <taxon>Dipteronia</taxon>
    </lineage>
</organism>
<dbReference type="InterPro" id="IPR006564">
    <property type="entry name" value="Znf_PMZ"/>
</dbReference>
<accession>A0AAD9TZK1</accession>
<evidence type="ECO:0000259" key="4">
    <source>
        <dbReference type="SMART" id="SM00575"/>
    </source>
</evidence>
<dbReference type="InterPro" id="IPR007527">
    <property type="entry name" value="Znf_SWIM"/>
</dbReference>
<proteinExistence type="predicted"/>
<gene>
    <name evidence="5" type="ORF">Ddye_020341</name>
</gene>
<evidence type="ECO:0000313" key="6">
    <source>
        <dbReference type="Proteomes" id="UP001280121"/>
    </source>
</evidence>